<dbReference type="InterPro" id="IPR052179">
    <property type="entry name" value="DD-CPase-like"/>
</dbReference>
<dbReference type="InterPro" id="IPR009045">
    <property type="entry name" value="Zn_M74/Hedgehog-like"/>
</dbReference>
<sequence length="593" mass="60093">MTLTTRVAAALLVAVLGVGLAPAAHAAPVPRAQQQTTPGSPDEFGVSPDAQPDQRGDDAFASPAVADLQRQATSVQDELTTLQTDVLAAQATSDAAAADLAAADADLAAAQSGVDSDQGAVDAYTRSLWTDLGPPSAAKVLLTADSPDAVLDGLDLVASVREQQNRVLTEAMGVRASATTARDAAAARSQTARDAAAELATREGDARGRASALSADLGRALSAVDAQVVALQQAQQARNTETAANWQTYLDTLAAAGIAAPPAARLRDPAVLPTGLQPLVSRSTGTTQPGVAQATLGGGTTVLVLSAEAQRAVTVAIATLGQPYSPKGTGPRSWSCGGLVSTTSTQAGLPLPASPGEAMATSVPVDPADTQPGDLLFVGPAEDGVQSVAYVLDSATVLTADARTTAVVVADRPAADQVLGAARPSLGLRPAVDVPQPAAGRVPRSCGGVVSTPSTDGSLAWGGFPNGLIPASALCAVGIGSHRLRCDAAQTIAELSASYQGQFGSPLCMTDSYRPYAEQVDLYGRKPALAAVPGTSNHGWGLAVDLCGGIESYSTAQHAWMTANAGAFGWVHPSWARQGGDREEPWHWEYSGA</sequence>
<keyword evidence="9" id="KW-1185">Reference proteome</keyword>
<dbReference type="SUPFAM" id="SSF54001">
    <property type="entry name" value="Cysteine proteinases"/>
    <property type="match status" value="1"/>
</dbReference>
<organism evidence="8 9">
    <name type="scientific">Rhodococcus antarcticus</name>
    <dbReference type="NCBI Taxonomy" id="2987751"/>
    <lineage>
        <taxon>Bacteria</taxon>
        <taxon>Bacillati</taxon>
        <taxon>Actinomycetota</taxon>
        <taxon>Actinomycetes</taxon>
        <taxon>Mycobacteriales</taxon>
        <taxon>Nocardiaceae</taxon>
        <taxon>Rhodococcus</taxon>
    </lineage>
</organism>
<evidence type="ECO:0000313" key="8">
    <source>
        <dbReference type="EMBL" id="UZJ23568.1"/>
    </source>
</evidence>
<dbReference type="Gene3D" id="3.30.1380.10">
    <property type="match status" value="1"/>
</dbReference>
<feature type="chain" id="PRO_5046289563" evidence="6">
    <location>
        <begin position="27"/>
        <end position="593"/>
    </location>
</feature>
<proteinExistence type="inferred from homology"/>
<evidence type="ECO:0000259" key="7">
    <source>
        <dbReference type="PROSITE" id="PS51935"/>
    </source>
</evidence>
<comment type="similarity">
    <text evidence="1">Belongs to the peptidase C40 family.</text>
</comment>
<keyword evidence="8" id="KW-0121">Carboxypeptidase</keyword>
<dbReference type="CDD" id="cd14814">
    <property type="entry name" value="Peptidase_M15"/>
    <property type="match status" value="1"/>
</dbReference>
<dbReference type="Pfam" id="PF00877">
    <property type="entry name" value="NLPC_P60"/>
    <property type="match status" value="1"/>
</dbReference>
<evidence type="ECO:0000256" key="6">
    <source>
        <dbReference type="SAM" id="SignalP"/>
    </source>
</evidence>
<protein>
    <submittedName>
        <fullName evidence="8">D-alanyl-D-alanine carboxypeptidase family protein</fullName>
    </submittedName>
</protein>
<feature type="signal peptide" evidence="6">
    <location>
        <begin position="1"/>
        <end position="26"/>
    </location>
</feature>
<gene>
    <name evidence="8" type="ORF">RHODO2019_10060</name>
</gene>
<feature type="region of interest" description="Disordered" evidence="5">
    <location>
        <begin position="29"/>
        <end position="59"/>
    </location>
</feature>
<dbReference type="Gene3D" id="6.10.250.3150">
    <property type="match status" value="1"/>
</dbReference>
<dbReference type="EMBL" id="CP110615">
    <property type="protein sequence ID" value="UZJ23568.1"/>
    <property type="molecule type" value="Genomic_DNA"/>
</dbReference>
<keyword evidence="4" id="KW-0788">Thiol protease</keyword>
<accession>A0ABY6NW94</accession>
<dbReference type="InterPro" id="IPR003709">
    <property type="entry name" value="VanY-like_core_dom"/>
</dbReference>
<keyword evidence="2" id="KW-0645">Protease</keyword>
<dbReference type="RefSeq" id="WP_265381675.1">
    <property type="nucleotide sequence ID" value="NZ_CP110615.1"/>
</dbReference>
<evidence type="ECO:0000256" key="4">
    <source>
        <dbReference type="ARBA" id="ARBA00022807"/>
    </source>
</evidence>
<dbReference type="Pfam" id="PF02557">
    <property type="entry name" value="VanY"/>
    <property type="match status" value="1"/>
</dbReference>
<feature type="domain" description="NlpC/P60" evidence="7">
    <location>
        <begin position="306"/>
        <end position="431"/>
    </location>
</feature>
<dbReference type="SUPFAM" id="SSF55166">
    <property type="entry name" value="Hedgehog/DD-peptidase"/>
    <property type="match status" value="1"/>
</dbReference>
<evidence type="ECO:0000256" key="5">
    <source>
        <dbReference type="SAM" id="MobiDB-lite"/>
    </source>
</evidence>
<dbReference type="InterPro" id="IPR000064">
    <property type="entry name" value="NLP_P60_dom"/>
</dbReference>
<keyword evidence="3" id="KW-0378">Hydrolase</keyword>
<evidence type="ECO:0000256" key="1">
    <source>
        <dbReference type="ARBA" id="ARBA00007074"/>
    </source>
</evidence>
<dbReference type="PANTHER" id="PTHR34385:SF1">
    <property type="entry name" value="PEPTIDOGLYCAN L-ALANYL-D-GLUTAMATE ENDOPEPTIDASE CWLK"/>
    <property type="match status" value="1"/>
</dbReference>
<dbReference type="PANTHER" id="PTHR34385">
    <property type="entry name" value="D-ALANYL-D-ALANINE CARBOXYPEPTIDASE"/>
    <property type="match status" value="1"/>
</dbReference>
<name>A0ABY6NW94_9NOCA</name>
<evidence type="ECO:0000313" key="9">
    <source>
        <dbReference type="Proteomes" id="UP001164965"/>
    </source>
</evidence>
<evidence type="ECO:0000256" key="2">
    <source>
        <dbReference type="ARBA" id="ARBA00022670"/>
    </source>
</evidence>
<evidence type="ECO:0000256" key="3">
    <source>
        <dbReference type="ARBA" id="ARBA00022801"/>
    </source>
</evidence>
<dbReference type="GO" id="GO:0004180">
    <property type="term" value="F:carboxypeptidase activity"/>
    <property type="evidence" value="ECO:0007669"/>
    <property type="project" value="UniProtKB-KW"/>
</dbReference>
<keyword evidence="6" id="KW-0732">Signal</keyword>
<dbReference type="PROSITE" id="PS51935">
    <property type="entry name" value="NLPC_P60"/>
    <property type="match status" value="1"/>
</dbReference>
<dbReference type="Gene3D" id="3.90.1720.10">
    <property type="entry name" value="endopeptidase domain like (from Nostoc punctiforme)"/>
    <property type="match status" value="1"/>
</dbReference>
<dbReference type="Proteomes" id="UP001164965">
    <property type="component" value="Chromosome"/>
</dbReference>
<dbReference type="InterPro" id="IPR038765">
    <property type="entry name" value="Papain-like_cys_pep_sf"/>
</dbReference>
<reference evidence="8" key="1">
    <citation type="submission" date="2022-10" db="EMBL/GenBank/DDBJ databases">
        <title>Rhodococcus sp.75.</title>
        <authorList>
            <person name="Sun M."/>
        </authorList>
    </citation>
    <scope>NUCLEOTIDE SEQUENCE</scope>
    <source>
        <strain evidence="8">75</strain>
    </source>
</reference>